<dbReference type="Proteomes" id="UP000604046">
    <property type="component" value="Unassembled WGS sequence"/>
</dbReference>
<reference evidence="1" key="1">
    <citation type="submission" date="2021-02" db="EMBL/GenBank/DDBJ databases">
        <authorList>
            <person name="Dougan E. K."/>
            <person name="Rhodes N."/>
            <person name="Thang M."/>
            <person name="Chan C."/>
        </authorList>
    </citation>
    <scope>NUCLEOTIDE SEQUENCE</scope>
</reference>
<gene>
    <name evidence="1" type="primary">CPK3</name>
    <name evidence="1" type="ORF">SNAT2548_LOCUS34311</name>
</gene>
<keyword evidence="2" id="KW-1185">Reference proteome</keyword>
<protein>
    <submittedName>
        <fullName evidence="1">CPK3 protein</fullName>
    </submittedName>
</protein>
<evidence type="ECO:0000313" key="1">
    <source>
        <dbReference type="EMBL" id="CAE7603187.1"/>
    </source>
</evidence>
<name>A0A812V5L9_9DINO</name>
<comment type="caution">
    <text evidence="1">The sequence shown here is derived from an EMBL/GenBank/DDBJ whole genome shotgun (WGS) entry which is preliminary data.</text>
</comment>
<evidence type="ECO:0000313" key="2">
    <source>
        <dbReference type="Proteomes" id="UP000604046"/>
    </source>
</evidence>
<sequence>MWLLFSWLLCGCAAFPRSSPALDEHLLSEVLFPTRPRLHSDARVDGSSHLTGHKLASLVDANPFESATTNRTSHEHHNASKKLLNTPQKEHDKMFVLSHFWLPILLVSSLLFEALHLNWSEVDWSRSAQRADAAEGAEEHVDTSFAGLTVKLLRRADSLARIYFDGAGRVKGRSYMLMLVCHSLFGQYLNLALWRRLGVNFDYMSRFFNFYQHPSQAVFVALMSNWFVLYGSMCLTAARMQLKQVEAVYSQYIESMLFVHWKDHMTRYFEHIWVPHSYAFKMKDDAGM</sequence>
<dbReference type="EMBL" id="CAJNDS010002801">
    <property type="protein sequence ID" value="CAE7603187.1"/>
    <property type="molecule type" value="Genomic_DNA"/>
</dbReference>
<organism evidence="1 2">
    <name type="scientific">Symbiodinium natans</name>
    <dbReference type="NCBI Taxonomy" id="878477"/>
    <lineage>
        <taxon>Eukaryota</taxon>
        <taxon>Sar</taxon>
        <taxon>Alveolata</taxon>
        <taxon>Dinophyceae</taxon>
        <taxon>Suessiales</taxon>
        <taxon>Symbiodiniaceae</taxon>
        <taxon>Symbiodinium</taxon>
    </lineage>
</organism>
<proteinExistence type="predicted"/>
<accession>A0A812V5L9</accession>
<dbReference type="AlphaFoldDB" id="A0A812V5L9"/>